<organism evidence="2 3">
    <name type="scientific">Archangium gephyra</name>
    <dbReference type="NCBI Taxonomy" id="48"/>
    <lineage>
        <taxon>Bacteria</taxon>
        <taxon>Pseudomonadati</taxon>
        <taxon>Myxococcota</taxon>
        <taxon>Myxococcia</taxon>
        <taxon>Myxococcales</taxon>
        <taxon>Cystobacterineae</taxon>
        <taxon>Archangiaceae</taxon>
        <taxon>Archangium</taxon>
    </lineage>
</organism>
<evidence type="ECO:0000256" key="1">
    <source>
        <dbReference type="SAM" id="MobiDB-lite"/>
    </source>
</evidence>
<gene>
    <name evidence="2" type="ORF">DI536_34620</name>
</gene>
<comment type="caution">
    <text evidence="2">The sequence shown here is derived from an EMBL/GenBank/DDBJ whole genome shotgun (WGS) entry which is preliminary data.</text>
</comment>
<feature type="region of interest" description="Disordered" evidence="1">
    <location>
        <begin position="413"/>
        <end position="437"/>
    </location>
</feature>
<proteinExistence type="predicted"/>
<accession>A0A2W5SM92</accession>
<evidence type="ECO:0000313" key="2">
    <source>
        <dbReference type="EMBL" id="PZR04279.1"/>
    </source>
</evidence>
<name>A0A2W5SM92_9BACT</name>
<dbReference type="AlphaFoldDB" id="A0A2W5SM92"/>
<feature type="compositionally biased region" description="Basic and acidic residues" evidence="1">
    <location>
        <begin position="426"/>
        <end position="436"/>
    </location>
</feature>
<evidence type="ECO:0000313" key="3">
    <source>
        <dbReference type="Proteomes" id="UP000249061"/>
    </source>
</evidence>
<sequence length="691" mass="75808">MLISLGAANAGAQPVCPTPTLAMCVDSTYRSSTCFTTHRTYCGSIIDSNWRAQVPALQQRYRLLPDNLGGTIRQVGSMPPREPGSATNVTGYQGTIGGLVAINQILERKGYANLSPAEAAFAAEKAKWSMNGQAVSSCREFVHERFRDYSEFEAKAGKYAGDNRAFFNAAYGQNGIAYRTLLSSTQQKLASIFNGTKVEKNSYFLFTKGPYPAGQQPYPFSHPAVQKAQNVAARTWYAETDDWHQQMSQQLGNYNDDVLDEERGRQQQFEALLAERESVWKSYETVEKLAKKNRAQLDTETAAALRAIDAKLEKALIDAEKNGCLVSQGISRCDWSPRRYHDDVRRVMDARRQPELAACMRLTGNDFSPSSFIRDAQRLGLPDLKQKNYTLNPDLVAEFLGIYGGHVDTLDLPTEPSTGLTRRSGRHEDSGEEGDRSSFAGAIAYGAGWEATWGSAMCEAEVAVDGYARAKIWVFGSETDVGEITGRLGTEDEQIHAEVDVRLFGSDVYSLDERHPAFLDFQVADWNTSHTIEGSAQFVIVFVPVNVSAGLAAKLGIEFRLGGAVVRDCSVDMAGIDLVGTIKPYVDLGVTAAIAIGVQGFRAGLRGVVSIAKVSTPLRGSIGVYLNSAHELFMRMGLRFGIQQNYLDGRISLFAELGPFTAEFTIVRWTGFGGPEVVLFDEHFDVALARL</sequence>
<dbReference type="EMBL" id="QFQP01000061">
    <property type="protein sequence ID" value="PZR04279.1"/>
    <property type="molecule type" value="Genomic_DNA"/>
</dbReference>
<dbReference type="Proteomes" id="UP000249061">
    <property type="component" value="Unassembled WGS sequence"/>
</dbReference>
<protein>
    <submittedName>
        <fullName evidence="2">Uncharacterized protein</fullName>
    </submittedName>
</protein>
<reference evidence="2 3" key="1">
    <citation type="submission" date="2017-08" db="EMBL/GenBank/DDBJ databases">
        <title>Infants hospitalized years apart are colonized by the same room-sourced microbial strains.</title>
        <authorList>
            <person name="Brooks B."/>
            <person name="Olm M.R."/>
            <person name="Firek B.A."/>
            <person name="Baker R."/>
            <person name="Thomas B.C."/>
            <person name="Morowitz M.J."/>
            <person name="Banfield J.F."/>
        </authorList>
    </citation>
    <scope>NUCLEOTIDE SEQUENCE [LARGE SCALE GENOMIC DNA]</scope>
    <source>
        <strain evidence="2">S2_003_000_R2_14</strain>
    </source>
</reference>